<evidence type="ECO:0000256" key="5">
    <source>
        <dbReference type="ARBA" id="ARBA00023004"/>
    </source>
</evidence>
<protein>
    <submittedName>
        <fullName evidence="8">Cytochrome P450</fullName>
    </submittedName>
</protein>
<keyword evidence="6 7" id="KW-0503">Monooxygenase</keyword>
<dbReference type="FunFam" id="1.10.630.10:FF:000018">
    <property type="entry name" value="Cytochrome P450 monooxygenase"/>
    <property type="match status" value="1"/>
</dbReference>
<proteinExistence type="inferred from homology"/>
<evidence type="ECO:0000256" key="7">
    <source>
        <dbReference type="RuleBase" id="RU000461"/>
    </source>
</evidence>
<keyword evidence="4 7" id="KW-0560">Oxidoreductase</keyword>
<evidence type="ECO:0000256" key="1">
    <source>
        <dbReference type="ARBA" id="ARBA00010617"/>
    </source>
</evidence>
<evidence type="ECO:0000256" key="3">
    <source>
        <dbReference type="ARBA" id="ARBA00022723"/>
    </source>
</evidence>
<gene>
    <name evidence="8" type="ORF">FXF68_38455</name>
</gene>
<dbReference type="InterPro" id="IPR017972">
    <property type="entry name" value="Cyt_P450_CS"/>
</dbReference>
<dbReference type="Proteomes" id="UP000323505">
    <property type="component" value="Unassembled WGS sequence"/>
</dbReference>
<dbReference type="AlphaFoldDB" id="A0A5D3F5P0"/>
<dbReference type="GO" id="GO:0005506">
    <property type="term" value="F:iron ion binding"/>
    <property type="evidence" value="ECO:0007669"/>
    <property type="project" value="InterPro"/>
</dbReference>
<comment type="similarity">
    <text evidence="1 7">Belongs to the cytochrome P450 family.</text>
</comment>
<dbReference type="PANTHER" id="PTHR46696:SF1">
    <property type="entry name" value="CYTOCHROME P450 YJIB-RELATED"/>
    <property type="match status" value="1"/>
</dbReference>
<evidence type="ECO:0000313" key="8">
    <source>
        <dbReference type="EMBL" id="TYK43493.1"/>
    </source>
</evidence>
<accession>A0A5D3F5P0</accession>
<evidence type="ECO:0000313" key="9">
    <source>
        <dbReference type="Proteomes" id="UP000323505"/>
    </source>
</evidence>
<keyword evidence="3 7" id="KW-0479">Metal-binding</keyword>
<dbReference type="PRINTS" id="PR00359">
    <property type="entry name" value="BP450"/>
</dbReference>
<dbReference type="PANTHER" id="PTHR46696">
    <property type="entry name" value="P450, PUTATIVE (EUROFUNG)-RELATED"/>
    <property type="match status" value="1"/>
</dbReference>
<dbReference type="RefSeq" id="WP_148767742.1">
    <property type="nucleotide sequence ID" value="NZ_VSRQ01000011.1"/>
</dbReference>
<reference evidence="8 9" key="1">
    <citation type="submission" date="2019-08" db="EMBL/GenBank/DDBJ databases">
        <title>Actinomadura sp. nov. CYP1-5 isolated from mountain soil.</title>
        <authorList>
            <person name="Songsumanus A."/>
            <person name="Kuncharoen N."/>
            <person name="Kudo T."/>
            <person name="Yuki M."/>
            <person name="Igarashi Y."/>
            <person name="Tanasupawat S."/>
        </authorList>
    </citation>
    <scope>NUCLEOTIDE SEQUENCE [LARGE SCALE GENOMIC DNA]</scope>
    <source>
        <strain evidence="8 9">CYP1-5</strain>
    </source>
</reference>
<name>A0A5D3F5P0_9ACTN</name>
<dbReference type="EMBL" id="VSRQ01000011">
    <property type="protein sequence ID" value="TYK43493.1"/>
    <property type="molecule type" value="Genomic_DNA"/>
</dbReference>
<dbReference type="Gene3D" id="1.10.630.10">
    <property type="entry name" value="Cytochrome P450"/>
    <property type="match status" value="1"/>
</dbReference>
<dbReference type="GO" id="GO:0020037">
    <property type="term" value="F:heme binding"/>
    <property type="evidence" value="ECO:0007669"/>
    <property type="project" value="InterPro"/>
</dbReference>
<organism evidence="8 9">
    <name type="scientific">Actinomadura decatromicini</name>
    <dbReference type="NCBI Taxonomy" id="2604572"/>
    <lineage>
        <taxon>Bacteria</taxon>
        <taxon>Bacillati</taxon>
        <taxon>Actinomycetota</taxon>
        <taxon>Actinomycetes</taxon>
        <taxon>Streptosporangiales</taxon>
        <taxon>Thermomonosporaceae</taxon>
        <taxon>Actinomadura</taxon>
    </lineage>
</organism>
<keyword evidence="9" id="KW-1185">Reference proteome</keyword>
<dbReference type="PROSITE" id="PS00086">
    <property type="entry name" value="CYTOCHROME_P450"/>
    <property type="match status" value="1"/>
</dbReference>
<keyword evidence="2 7" id="KW-0349">Heme</keyword>
<dbReference type="InterPro" id="IPR036396">
    <property type="entry name" value="Cyt_P450_sf"/>
</dbReference>
<dbReference type="InterPro" id="IPR002397">
    <property type="entry name" value="Cyt_P450_B"/>
</dbReference>
<evidence type="ECO:0000256" key="4">
    <source>
        <dbReference type="ARBA" id="ARBA00023002"/>
    </source>
</evidence>
<dbReference type="Pfam" id="PF00067">
    <property type="entry name" value="p450"/>
    <property type="match status" value="1"/>
</dbReference>
<sequence length="416" mass="45934">MATPAKENIDDMLDLNSFNPFGPHVGSAYEYFEQAREREPIFFSEPLQAWCVTRYDDIKRIASDWKTFSSSDAFPKPVGLPEEAQWAADFLFDHTVITIGDPPRHTAVRRLVHDGFKPGAIARFEPSIRRIIAKHVDRLPESGVFDLVTEFSSVVPLEVVTQVTGFPLDENGDLLRWIEDETVLFSGTAALTDKELIAHGRGFAEGVAYLRELVEARRARPRNDLISLMVTGDPDGHVLNADEVVIQALGLISAGWETTGNAITNIVGALLEEPSRWAALVRGEVAVDQVVAEGLRFDTSVFGLFRTATREAAVGGMTFAAGDRLFLFYASANHDADHFPAPDEFQLARTNAKKHLAFGHGIHNCIGAPLARLELEIALELLAARYPALRLADVARSPAYKPFNQFRAPKFLRVAA</sequence>
<dbReference type="InterPro" id="IPR001128">
    <property type="entry name" value="Cyt_P450"/>
</dbReference>
<comment type="caution">
    <text evidence="8">The sequence shown here is derived from an EMBL/GenBank/DDBJ whole genome shotgun (WGS) entry which is preliminary data.</text>
</comment>
<dbReference type="GO" id="GO:0004497">
    <property type="term" value="F:monooxygenase activity"/>
    <property type="evidence" value="ECO:0007669"/>
    <property type="project" value="UniProtKB-KW"/>
</dbReference>
<dbReference type="GO" id="GO:0016705">
    <property type="term" value="F:oxidoreductase activity, acting on paired donors, with incorporation or reduction of molecular oxygen"/>
    <property type="evidence" value="ECO:0007669"/>
    <property type="project" value="InterPro"/>
</dbReference>
<evidence type="ECO:0000256" key="2">
    <source>
        <dbReference type="ARBA" id="ARBA00022617"/>
    </source>
</evidence>
<evidence type="ECO:0000256" key="6">
    <source>
        <dbReference type="ARBA" id="ARBA00023033"/>
    </source>
</evidence>
<keyword evidence="5 7" id="KW-0408">Iron</keyword>
<dbReference type="SUPFAM" id="SSF48264">
    <property type="entry name" value="Cytochrome P450"/>
    <property type="match status" value="1"/>
</dbReference>